<organism evidence="3 4">
    <name type="scientific">Armillaria borealis</name>
    <dbReference type="NCBI Taxonomy" id="47425"/>
    <lineage>
        <taxon>Eukaryota</taxon>
        <taxon>Fungi</taxon>
        <taxon>Dikarya</taxon>
        <taxon>Basidiomycota</taxon>
        <taxon>Agaricomycotina</taxon>
        <taxon>Agaricomycetes</taxon>
        <taxon>Agaricomycetidae</taxon>
        <taxon>Agaricales</taxon>
        <taxon>Marasmiineae</taxon>
        <taxon>Physalacriaceae</taxon>
        <taxon>Armillaria</taxon>
    </lineage>
</organism>
<dbReference type="EMBL" id="JAUEPT010000093">
    <property type="protein sequence ID" value="KAK0432479.1"/>
    <property type="molecule type" value="Genomic_DNA"/>
</dbReference>
<sequence length="574" mass="65287">MDSASVLDIVKANTVLFSAVSLPQTFTFIQLAAKLRNDIILVQPKEISDNSAPKHLPPTITAFLSKATNIPLDLIPDLWTALKDIVWLEECMAVTDEELFKRYGYMMGIDCNTTYEHNYSMQGGIWTYYDTVSVVIQVADHQFIECHVIHLWTSLMLFAWVSATNCSRFYAYSLAGTRKLPSGDGWDFSGTLTPNNVWDGYIITTLWEERHARAEPPLTKERFHQAVREHTEHIRLNGFEAVSHYCDKCMHFFVDVNGKVIDRCSVLVTDGVTIGHPRCSHAVCTTPLTSNRDKFCIEHTSDADYCSIAGCTQKVQDKSCSCDIPSHQEAERIHVERGQARFQLKEHLDSDPVEAMAEVESMSDIVEEEFDIEDVSSTDGSQGAHVKPVKLKAHFGRQSMHNEQIFLLPYGLIVGWESFYRAEAVSSVVEALKRIYPEESPDKPHPFKSTHLFYDNNCSLRCMIKGDPFFNKMGLTVDVFHFKSKHKVTDLFCQKWCNPVDHPELLNDLGGWYFNSSIAKQTNVWIGGYHSICREMLVDKYEFFLDDMIIRRNNILAAKLHHTGNGSNWALASK</sequence>
<evidence type="ECO:0000259" key="1">
    <source>
        <dbReference type="Pfam" id="PF18718"/>
    </source>
</evidence>
<evidence type="ECO:0008006" key="5">
    <source>
        <dbReference type="Google" id="ProtNLM"/>
    </source>
</evidence>
<reference evidence="3" key="1">
    <citation type="submission" date="2023-06" db="EMBL/GenBank/DDBJ databases">
        <authorList>
            <consortium name="Lawrence Berkeley National Laboratory"/>
            <person name="Ahrendt S."/>
            <person name="Sahu N."/>
            <person name="Indic B."/>
            <person name="Wong-Bajracharya J."/>
            <person name="Merenyi Z."/>
            <person name="Ke H.-M."/>
            <person name="Monk M."/>
            <person name="Kocsube S."/>
            <person name="Drula E."/>
            <person name="Lipzen A."/>
            <person name="Balint B."/>
            <person name="Henrissat B."/>
            <person name="Andreopoulos B."/>
            <person name="Martin F.M."/>
            <person name="Harder C.B."/>
            <person name="Rigling D."/>
            <person name="Ford K.L."/>
            <person name="Foster G.D."/>
            <person name="Pangilinan J."/>
            <person name="Papanicolaou A."/>
            <person name="Barry K."/>
            <person name="LaButti K."/>
            <person name="Viragh M."/>
            <person name="Koriabine M."/>
            <person name="Yan M."/>
            <person name="Riley R."/>
            <person name="Champramary S."/>
            <person name="Plett K.L."/>
            <person name="Tsai I.J."/>
            <person name="Slot J."/>
            <person name="Sipos G."/>
            <person name="Plett J."/>
            <person name="Nagy L.G."/>
            <person name="Grigoriev I.V."/>
        </authorList>
    </citation>
    <scope>NUCLEOTIDE SEQUENCE</scope>
    <source>
        <strain evidence="3">FPL87.14</strain>
    </source>
</reference>
<evidence type="ECO:0000259" key="2">
    <source>
        <dbReference type="Pfam" id="PF18721"/>
    </source>
</evidence>
<dbReference type="Pfam" id="PF18718">
    <property type="entry name" value="CxC5"/>
    <property type="match status" value="1"/>
</dbReference>
<gene>
    <name evidence="3" type="ORF">EV421DRAFT_1893144</name>
</gene>
<proteinExistence type="predicted"/>
<evidence type="ECO:0000313" key="3">
    <source>
        <dbReference type="EMBL" id="KAK0432479.1"/>
    </source>
</evidence>
<protein>
    <recommendedName>
        <fullName evidence="5">CxC6 like cysteine cluster associated with KDZ domain-containing protein</fullName>
    </recommendedName>
</protein>
<dbReference type="Pfam" id="PF18721">
    <property type="entry name" value="CxC6"/>
    <property type="match status" value="1"/>
</dbReference>
<feature type="domain" description="CxC5 like cysteine cluster associated with KDZ" evidence="1">
    <location>
        <begin position="110"/>
        <end position="173"/>
    </location>
</feature>
<dbReference type="AlphaFoldDB" id="A0AA39IZ54"/>
<evidence type="ECO:0000313" key="4">
    <source>
        <dbReference type="Proteomes" id="UP001175226"/>
    </source>
</evidence>
<accession>A0AA39IZ54</accession>
<dbReference type="InterPro" id="IPR041539">
    <property type="entry name" value="CxC5"/>
</dbReference>
<dbReference type="Proteomes" id="UP001175226">
    <property type="component" value="Unassembled WGS sequence"/>
</dbReference>
<feature type="domain" description="CxC6 like cysteine cluster associated with KDZ" evidence="2">
    <location>
        <begin position="268"/>
        <end position="331"/>
    </location>
</feature>
<keyword evidence="4" id="KW-1185">Reference proteome</keyword>
<comment type="caution">
    <text evidence="3">The sequence shown here is derived from an EMBL/GenBank/DDBJ whole genome shotgun (WGS) entry which is preliminary data.</text>
</comment>
<dbReference type="InterPro" id="IPR040898">
    <property type="entry name" value="CxC6"/>
</dbReference>
<name>A0AA39IZ54_9AGAR</name>